<evidence type="ECO:0000259" key="2">
    <source>
        <dbReference type="Pfam" id="PF00646"/>
    </source>
</evidence>
<organism evidence="4 5">
    <name type="scientific">Rhynchospora tenuis</name>
    <dbReference type="NCBI Taxonomy" id="198213"/>
    <lineage>
        <taxon>Eukaryota</taxon>
        <taxon>Viridiplantae</taxon>
        <taxon>Streptophyta</taxon>
        <taxon>Embryophyta</taxon>
        <taxon>Tracheophyta</taxon>
        <taxon>Spermatophyta</taxon>
        <taxon>Magnoliopsida</taxon>
        <taxon>Liliopsida</taxon>
        <taxon>Poales</taxon>
        <taxon>Cyperaceae</taxon>
        <taxon>Cyperoideae</taxon>
        <taxon>Rhynchosporeae</taxon>
        <taxon>Rhynchospora</taxon>
    </lineage>
</organism>
<evidence type="ECO:0000313" key="5">
    <source>
        <dbReference type="Proteomes" id="UP001210211"/>
    </source>
</evidence>
<dbReference type="InterPro" id="IPR032675">
    <property type="entry name" value="LRR_dom_sf"/>
</dbReference>
<feature type="compositionally biased region" description="Basic residues" evidence="1">
    <location>
        <begin position="1"/>
        <end position="11"/>
    </location>
</feature>
<feature type="domain" description="F-box/LRR-repeat protein 15/At3g58940/PEG3-like LRR" evidence="3">
    <location>
        <begin position="153"/>
        <end position="286"/>
    </location>
</feature>
<dbReference type="InterPro" id="IPR055411">
    <property type="entry name" value="LRR_FXL15/At3g58940/PEG3-like"/>
</dbReference>
<name>A0AAD5ZQC0_9POAL</name>
<evidence type="ECO:0000256" key="1">
    <source>
        <dbReference type="SAM" id="MobiDB-lite"/>
    </source>
</evidence>
<gene>
    <name evidence="4" type="ORF">LUZ61_005857</name>
</gene>
<dbReference type="Gene3D" id="3.80.10.10">
    <property type="entry name" value="Ribonuclease Inhibitor"/>
    <property type="match status" value="1"/>
</dbReference>
<dbReference type="PANTHER" id="PTHR34223:SF51">
    <property type="entry name" value="OS06G0556300 PROTEIN"/>
    <property type="match status" value="1"/>
</dbReference>
<proteinExistence type="predicted"/>
<sequence length="286" mass="32420">MGRRRPSKRTPRTAPSPSSSPVDSEPEGPDLIGALPDCVLHSILSLLPVKDAARTSVLSSHWTNLWKAAPLRLDDDSINPERRRRTRAPMCAPWEWSRNAVSRLIDSHHGPIETLHLSRFARGCDVLTMGRIVESAVRRPGGIQQVSLDCYGSELPLSLLHCNSLHQLSLYRCTFPPNLPPLIFPNLIKLQLSSMDIYKDLVQNLLSQCRSLQILHMTSACYYQYNNRSISISSPSLRELDCYNTIFRELIIEDAPNLVSLMCDEYRSDSDRTYYKVKVLHAPKLE</sequence>
<dbReference type="AlphaFoldDB" id="A0AAD5ZQC0"/>
<dbReference type="PANTHER" id="PTHR34223">
    <property type="entry name" value="OS11G0201299 PROTEIN"/>
    <property type="match status" value="1"/>
</dbReference>
<keyword evidence="5" id="KW-1185">Reference proteome</keyword>
<feature type="compositionally biased region" description="Low complexity" evidence="1">
    <location>
        <begin position="12"/>
        <end position="23"/>
    </location>
</feature>
<dbReference type="InterPro" id="IPR036047">
    <property type="entry name" value="F-box-like_dom_sf"/>
</dbReference>
<evidence type="ECO:0000259" key="3">
    <source>
        <dbReference type="Pfam" id="PF24758"/>
    </source>
</evidence>
<evidence type="ECO:0000313" key="4">
    <source>
        <dbReference type="EMBL" id="KAJ3702152.1"/>
    </source>
</evidence>
<accession>A0AAD5ZQC0</accession>
<dbReference type="Pfam" id="PF00646">
    <property type="entry name" value="F-box"/>
    <property type="match status" value="1"/>
</dbReference>
<dbReference type="Proteomes" id="UP001210211">
    <property type="component" value="Unassembled WGS sequence"/>
</dbReference>
<dbReference type="EMBL" id="JAMRDG010000001">
    <property type="protein sequence ID" value="KAJ3702152.1"/>
    <property type="molecule type" value="Genomic_DNA"/>
</dbReference>
<comment type="caution">
    <text evidence="4">The sequence shown here is derived from an EMBL/GenBank/DDBJ whole genome shotgun (WGS) entry which is preliminary data.</text>
</comment>
<dbReference type="InterPro" id="IPR053197">
    <property type="entry name" value="F-box_SCFL_complex_component"/>
</dbReference>
<dbReference type="CDD" id="cd22160">
    <property type="entry name" value="F-box_AtFBL13-like"/>
    <property type="match status" value="1"/>
</dbReference>
<evidence type="ECO:0008006" key="6">
    <source>
        <dbReference type="Google" id="ProtNLM"/>
    </source>
</evidence>
<dbReference type="Pfam" id="PF24758">
    <property type="entry name" value="LRR_At5g56370"/>
    <property type="match status" value="1"/>
</dbReference>
<dbReference type="InterPro" id="IPR001810">
    <property type="entry name" value="F-box_dom"/>
</dbReference>
<protein>
    <recommendedName>
        <fullName evidence="6">F-box domain-containing protein</fullName>
    </recommendedName>
</protein>
<feature type="region of interest" description="Disordered" evidence="1">
    <location>
        <begin position="1"/>
        <end position="30"/>
    </location>
</feature>
<reference evidence="4 5" key="1">
    <citation type="journal article" date="2022" name="Cell">
        <title>Repeat-based holocentromeres influence genome architecture and karyotype evolution.</title>
        <authorList>
            <person name="Hofstatter P.G."/>
            <person name="Thangavel G."/>
            <person name="Lux T."/>
            <person name="Neumann P."/>
            <person name="Vondrak T."/>
            <person name="Novak P."/>
            <person name="Zhang M."/>
            <person name="Costa L."/>
            <person name="Castellani M."/>
            <person name="Scott A."/>
            <person name="Toegelov H."/>
            <person name="Fuchs J."/>
            <person name="Mata-Sucre Y."/>
            <person name="Dias Y."/>
            <person name="Vanzela A.L.L."/>
            <person name="Huettel B."/>
            <person name="Almeida C.C.S."/>
            <person name="Simkova H."/>
            <person name="Souza G."/>
            <person name="Pedrosa-Harand A."/>
            <person name="Macas J."/>
            <person name="Mayer K.F.X."/>
            <person name="Houben A."/>
            <person name="Marques A."/>
        </authorList>
    </citation>
    <scope>NUCLEOTIDE SEQUENCE [LARGE SCALE GENOMIC DNA]</scope>
    <source>
        <strain evidence="4">RhyTen1mFocal</strain>
    </source>
</reference>
<feature type="domain" description="F-box" evidence="2">
    <location>
        <begin position="35"/>
        <end position="69"/>
    </location>
</feature>
<dbReference type="SUPFAM" id="SSF52058">
    <property type="entry name" value="L domain-like"/>
    <property type="match status" value="1"/>
</dbReference>
<dbReference type="InterPro" id="IPR053781">
    <property type="entry name" value="F-box_AtFBL13-like"/>
</dbReference>
<dbReference type="SUPFAM" id="SSF81383">
    <property type="entry name" value="F-box domain"/>
    <property type="match status" value="1"/>
</dbReference>